<reference evidence="14" key="1">
    <citation type="submission" date="2020-06" db="EMBL/GenBank/DDBJ databases">
        <authorList>
            <person name="Li T."/>
            <person name="Hu X."/>
            <person name="Zhang T."/>
            <person name="Song X."/>
            <person name="Zhang H."/>
            <person name="Dai N."/>
            <person name="Sheng W."/>
            <person name="Hou X."/>
            <person name="Wei L."/>
        </authorList>
    </citation>
    <scope>NUCLEOTIDE SEQUENCE</scope>
    <source>
        <strain evidence="14">KEN8</strain>
        <tissue evidence="14">Leaf</tissue>
    </source>
</reference>
<dbReference type="InterPro" id="IPR008271">
    <property type="entry name" value="Ser/Thr_kinase_AS"/>
</dbReference>
<dbReference type="Gene3D" id="1.10.510.10">
    <property type="entry name" value="Transferase(Phosphotransferase) domain 1"/>
    <property type="match status" value="1"/>
</dbReference>
<dbReference type="PROSITE" id="PS00108">
    <property type="entry name" value="PROTEIN_KINASE_ST"/>
    <property type="match status" value="1"/>
</dbReference>
<dbReference type="SUPFAM" id="SSF56112">
    <property type="entry name" value="Protein kinase-like (PK-like)"/>
    <property type="match status" value="1"/>
</dbReference>
<dbReference type="InterPro" id="IPR002048">
    <property type="entry name" value="EF_hand_dom"/>
</dbReference>
<dbReference type="Pfam" id="PF13833">
    <property type="entry name" value="EF-hand_8"/>
    <property type="match status" value="1"/>
</dbReference>
<sequence length="507" mass="56936">MVDGAQPADAVMSEAEPQSTSTQQQPSIDNIPATLSHGGRFIQYNIFGNIFEVTSKYKPPIMPIGKGAYGIVCSALNSETNENVAIKKIANAFDNKIDAKRTLREIKLLRHMDHENIVAIRDIIPPPQRQAFNDVYIAYELMDTDLHQIIRSNQALSEEHCQYFLYQILRGLKYIHSANVLHRDLKPSNLLLNANCDLKICDFGLARITSETDFMTEYVVTRWYRAPELLLNSSDYTAAIDVWSVGCIFMELMDRKPLFPGRDHVHQLRLLMELIGTPSEAELGFLNENAKRYIRQLPPYRRQSFADKFPRVHPLAIDLVEKMLTFDPRQRITANEHLIYKAHLKPQSRLSMAQSSPLSVELETLSHVQGLVEAFHAFDSDSDGYINTQELGGIMGSLGYNVSEQDVQAMMENGDTNKDGLLSISEFLDMNTGNLALGGLTALKTALDAWDLEEHDLVTGEQLYEVVTDMGIELSLDDCQDIVASMDGDGDGAITFEDFKLIVNSLV</sequence>
<keyword evidence="6 10" id="KW-0418">Kinase</keyword>
<evidence type="ECO:0000256" key="7">
    <source>
        <dbReference type="ARBA" id="ARBA00022837"/>
    </source>
</evidence>
<feature type="domain" description="EF-hand" evidence="13">
    <location>
        <begin position="366"/>
        <end position="401"/>
    </location>
</feature>
<dbReference type="PROSITE" id="PS50011">
    <property type="entry name" value="PROTEIN_KINASE_DOM"/>
    <property type="match status" value="1"/>
</dbReference>
<comment type="cofactor">
    <cofactor evidence="10">
        <name>Mg(2+)</name>
        <dbReference type="ChEBI" id="CHEBI:18420"/>
    </cofactor>
</comment>
<dbReference type="Pfam" id="PF00069">
    <property type="entry name" value="Pkinase"/>
    <property type="match status" value="1"/>
</dbReference>
<name>A0AAW2QN25_9LAMI</name>
<feature type="compositionally biased region" description="Low complexity" evidence="11">
    <location>
        <begin position="17"/>
        <end position="27"/>
    </location>
</feature>
<dbReference type="InterPro" id="IPR018247">
    <property type="entry name" value="EF_Hand_1_Ca_BS"/>
</dbReference>
<dbReference type="PROSITE" id="PS50222">
    <property type="entry name" value="EF_HAND_2"/>
    <property type="match status" value="3"/>
</dbReference>
<dbReference type="PROSITE" id="PS01351">
    <property type="entry name" value="MAPK"/>
    <property type="match status" value="1"/>
</dbReference>
<evidence type="ECO:0000256" key="9">
    <source>
        <dbReference type="PROSITE-ProRule" id="PRU10141"/>
    </source>
</evidence>
<dbReference type="GO" id="GO:0005509">
    <property type="term" value="F:calcium ion binding"/>
    <property type="evidence" value="ECO:0007669"/>
    <property type="project" value="InterPro"/>
</dbReference>
<evidence type="ECO:0000256" key="2">
    <source>
        <dbReference type="ARBA" id="ARBA00022527"/>
    </source>
</evidence>
<keyword evidence="2 10" id="KW-0723">Serine/threonine-protein kinase</keyword>
<dbReference type="EMBL" id="JACGWM010000006">
    <property type="protein sequence ID" value="KAL0369228.1"/>
    <property type="molecule type" value="Genomic_DNA"/>
</dbReference>
<comment type="catalytic activity">
    <reaction evidence="10">
        <text>L-threonyl-[protein] + ATP = O-phospho-L-threonyl-[protein] + ADP + H(+)</text>
        <dbReference type="Rhea" id="RHEA:46608"/>
        <dbReference type="Rhea" id="RHEA-COMP:11060"/>
        <dbReference type="Rhea" id="RHEA-COMP:11605"/>
        <dbReference type="ChEBI" id="CHEBI:15378"/>
        <dbReference type="ChEBI" id="CHEBI:30013"/>
        <dbReference type="ChEBI" id="CHEBI:30616"/>
        <dbReference type="ChEBI" id="CHEBI:61977"/>
        <dbReference type="ChEBI" id="CHEBI:456216"/>
        <dbReference type="EC" id="2.7.11.24"/>
    </reaction>
</comment>
<dbReference type="Gene3D" id="3.30.200.20">
    <property type="entry name" value="Phosphorylase Kinase, domain 1"/>
    <property type="match status" value="1"/>
</dbReference>
<evidence type="ECO:0000256" key="8">
    <source>
        <dbReference type="ARBA" id="ARBA00022840"/>
    </source>
</evidence>
<dbReference type="Gene3D" id="1.10.238.10">
    <property type="entry name" value="EF-hand"/>
    <property type="match status" value="2"/>
</dbReference>
<dbReference type="GO" id="GO:0010225">
    <property type="term" value="P:response to UV-C"/>
    <property type="evidence" value="ECO:0007669"/>
    <property type="project" value="UniProtKB-ARBA"/>
</dbReference>
<feature type="domain" description="EF-hand" evidence="13">
    <location>
        <begin position="402"/>
        <end position="437"/>
    </location>
</feature>
<evidence type="ECO:0000256" key="10">
    <source>
        <dbReference type="RuleBase" id="RU361165"/>
    </source>
</evidence>
<keyword evidence="8 9" id="KW-0067">ATP-binding</keyword>
<evidence type="ECO:0000259" key="13">
    <source>
        <dbReference type="PROSITE" id="PS50222"/>
    </source>
</evidence>
<dbReference type="SMART" id="SM00220">
    <property type="entry name" value="S_TKc"/>
    <property type="match status" value="1"/>
</dbReference>
<dbReference type="SUPFAM" id="SSF47473">
    <property type="entry name" value="EF-hand"/>
    <property type="match status" value="1"/>
</dbReference>
<accession>A0AAW2QN25</accession>
<dbReference type="GO" id="GO:0043226">
    <property type="term" value="C:organelle"/>
    <property type="evidence" value="ECO:0007669"/>
    <property type="project" value="UniProtKB-ARBA"/>
</dbReference>
<keyword evidence="5 9" id="KW-0547">Nucleotide-binding</keyword>
<dbReference type="FunFam" id="3.30.200.20:FF:000046">
    <property type="entry name" value="Mitogen-activated protein kinase"/>
    <property type="match status" value="1"/>
</dbReference>
<comment type="similarity">
    <text evidence="1">Belongs to the protein kinase superfamily. CMGC Ser/Thr protein kinase family. MAP kinase subfamily.</text>
</comment>
<keyword evidence="3 10" id="KW-0808">Transferase</keyword>
<comment type="similarity">
    <text evidence="10">Belongs to the protein kinase superfamily. Ser/Thr protein kinase family. MAP kinase subfamily.</text>
</comment>
<feature type="domain" description="Protein kinase" evidence="12">
    <location>
        <begin position="58"/>
        <end position="344"/>
    </location>
</feature>
<evidence type="ECO:0000256" key="3">
    <source>
        <dbReference type="ARBA" id="ARBA00022679"/>
    </source>
</evidence>
<dbReference type="CDD" id="cd00051">
    <property type="entry name" value="EFh"/>
    <property type="match status" value="1"/>
</dbReference>
<evidence type="ECO:0000256" key="11">
    <source>
        <dbReference type="SAM" id="MobiDB-lite"/>
    </source>
</evidence>
<dbReference type="PROSITE" id="PS00018">
    <property type="entry name" value="EF_HAND_1"/>
    <property type="match status" value="3"/>
</dbReference>
<feature type="domain" description="EF-hand" evidence="13">
    <location>
        <begin position="474"/>
        <end position="507"/>
    </location>
</feature>
<comment type="caution">
    <text evidence="14">The sequence shown here is derived from an EMBL/GenBank/DDBJ whole genome shotgun (WGS) entry which is preliminary data.</text>
</comment>
<organism evidence="14">
    <name type="scientific">Sesamum calycinum</name>
    <dbReference type="NCBI Taxonomy" id="2727403"/>
    <lineage>
        <taxon>Eukaryota</taxon>
        <taxon>Viridiplantae</taxon>
        <taxon>Streptophyta</taxon>
        <taxon>Embryophyta</taxon>
        <taxon>Tracheophyta</taxon>
        <taxon>Spermatophyta</taxon>
        <taxon>Magnoliopsida</taxon>
        <taxon>eudicotyledons</taxon>
        <taxon>Gunneridae</taxon>
        <taxon>Pentapetalae</taxon>
        <taxon>asterids</taxon>
        <taxon>lamiids</taxon>
        <taxon>Lamiales</taxon>
        <taxon>Pedaliaceae</taxon>
        <taxon>Sesamum</taxon>
    </lineage>
</organism>
<evidence type="ECO:0000256" key="1">
    <source>
        <dbReference type="ARBA" id="ARBA00008832"/>
    </source>
</evidence>
<gene>
    <name evidence="14" type="ORF">Scaly_1141700</name>
</gene>
<keyword evidence="7" id="KW-0106">Calcium</keyword>
<dbReference type="GO" id="GO:0004707">
    <property type="term" value="F:MAP kinase activity"/>
    <property type="evidence" value="ECO:0007669"/>
    <property type="project" value="UniProtKB-EC"/>
</dbReference>
<dbReference type="AlphaFoldDB" id="A0AAW2QN25"/>
<keyword evidence="10" id="KW-0460">Magnesium</keyword>
<dbReference type="InterPro" id="IPR000719">
    <property type="entry name" value="Prot_kinase_dom"/>
</dbReference>
<feature type="region of interest" description="Disordered" evidence="11">
    <location>
        <begin position="1"/>
        <end position="32"/>
    </location>
</feature>
<dbReference type="InterPro" id="IPR003527">
    <property type="entry name" value="MAP_kinase_CS"/>
</dbReference>
<evidence type="ECO:0000313" key="14">
    <source>
        <dbReference type="EMBL" id="KAL0369228.1"/>
    </source>
</evidence>
<feature type="binding site" evidence="9">
    <location>
        <position position="88"/>
    </location>
    <ligand>
        <name>ATP</name>
        <dbReference type="ChEBI" id="CHEBI:30616"/>
    </ligand>
</feature>
<proteinExistence type="inferred from homology"/>
<comment type="activity regulation">
    <text evidence="10">Activated by threonine and tyrosine phosphorylation.</text>
</comment>
<evidence type="ECO:0000259" key="12">
    <source>
        <dbReference type="PROSITE" id="PS50011"/>
    </source>
</evidence>
<protein>
    <recommendedName>
        <fullName evidence="10">Mitogen-activated protein kinase</fullName>
        <ecNumber evidence="10">2.7.11.24</ecNumber>
    </recommendedName>
</protein>
<dbReference type="Pfam" id="PF13499">
    <property type="entry name" value="EF-hand_7"/>
    <property type="match status" value="1"/>
</dbReference>
<dbReference type="InterPro" id="IPR011009">
    <property type="entry name" value="Kinase-like_dom_sf"/>
</dbReference>
<dbReference type="PANTHER" id="PTHR24055">
    <property type="entry name" value="MITOGEN-ACTIVATED PROTEIN KINASE"/>
    <property type="match status" value="1"/>
</dbReference>
<reference evidence="14" key="2">
    <citation type="journal article" date="2024" name="Plant">
        <title>Genomic evolution and insights into agronomic trait innovations of Sesamum species.</title>
        <authorList>
            <person name="Miao H."/>
            <person name="Wang L."/>
            <person name="Qu L."/>
            <person name="Liu H."/>
            <person name="Sun Y."/>
            <person name="Le M."/>
            <person name="Wang Q."/>
            <person name="Wei S."/>
            <person name="Zheng Y."/>
            <person name="Lin W."/>
            <person name="Duan Y."/>
            <person name="Cao H."/>
            <person name="Xiong S."/>
            <person name="Wang X."/>
            <person name="Wei L."/>
            <person name="Li C."/>
            <person name="Ma Q."/>
            <person name="Ju M."/>
            <person name="Zhao R."/>
            <person name="Li G."/>
            <person name="Mu C."/>
            <person name="Tian Q."/>
            <person name="Mei H."/>
            <person name="Zhang T."/>
            <person name="Gao T."/>
            <person name="Zhang H."/>
        </authorList>
    </citation>
    <scope>NUCLEOTIDE SEQUENCE</scope>
    <source>
        <strain evidence="14">KEN8</strain>
    </source>
</reference>
<evidence type="ECO:0000256" key="4">
    <source>
        <dbReference type="ARBA" id="ARBA00022737"/>
    </source>
</evidence>
<dbReference type="InterPro" id="IPR017441">
    <property type="entry name" value="Protein_kinase_ATP_BS"/>
</dbReference>
<dbReference type="EC" id="2.7.11.24" evidence="10"/>
<dbReference type="FunFam" id="1.10.510.10:FF:000013">
    <property type="entry name" value="Mitogen-activated protein kinase"/>
    <property type="match status" value="1"/>
</dbReference>
<dbReference type="GO" id="GO:0005524">
    <property type="term" value="F:ATP binding"/>
    <property type="evidence" value="ECO:0007669"/>
    <property type="project" value="UniProtKB-UniRule"/>
</dbReference>
<evidence type="ECO:0000256" key="5">
    <source>
        <dbReference type="ARBA" id="ARBA00022741"/>
    </source>
</evidence>
<dbReference type="InterPro" id="IPR011992">
    <property type="entry name" value="EF-hand-dom_pair"/>
</dbReference>
<dbReference type="PROSITE" id="PS00107">
    <property type="entry name" value="PROTEIN_KINASE_ATP"/>
    <property type="match status" value="1"/>
</dbReference>
<dbReference type="InterPro" id="IPR050117">
    <property type="entry name" value="MAPK"/>
</dbReference>
<dbReference type="SMART" id="SM00054">
    <property type="entry name" value="EFh"/>
    <property type="match status" value="3"/>
</dbReference>
<evidence type="ECO:0000256" key="6">
    <source>
        <dbReference type="ARBA" id="ARBA00022777"/>
    </source>
</evidence>
<dbReference type="FunFam" id="1.10.238.10:FF:000178">
    <property type="entry name" value="Calmodulin-2 A"/>
    <property type="match status" value="1"/>
</dbReference>
<keyword evidence="4" id="KW-0677">Repeat</keyword>